<dbReference type="InterPro" id="IPR001736">
    <property type="entry name" value="PLipase_D/transphosphatidylase"/>
</dbReference>
<keyword evidence="8" id="KW-0677">Repeat</keyword>
<dbReference type="InterPro" id="IPR022924">
    <property type="entry name" value="Cardiolipin_synthase"/>
</dbReference>
<keyword evidence="10 12" id="KW-0472">Membrane</keyword>
<name>A0ABY1I4E2_9HYPH</name>
<evidence type="ECO:0000256" key="12">
    <source>
        <dbReference type="SAM" id="Phobius"/>
    </source>
</evidence>
<evidence type="ECO:0000256" key="7">
    <source>
        <dbReference type="ARBA" id="ARBA00022692"/>
    </source>
</evidence>
<dbReference type="Gene3D" id="3.30.870.10">
    <property type="entry name" value="Endonuclease Chain A"/>
    <property type="match status" value="2"/>
</dbReference>
<dbReference type="CDD" id="cd09152">
    <property type="entry name" value="PLDc_EcCLS_like_1"/>
    <property type="match status" value="1"/>
</dbReference>
<organism evidence="14 15">
    <name type="scientific">Aureimonas altamirensis DSM 21988</name>
    <dbReference type="NCBI Taxonomy" id="1121026"/>
    <lineage>
        <taxon>Bacteria</taxon>
        <taxon>Pseudomonadati</taxon>
        <taxon>Pseudomonadota</taxon>
        <taxon>Alphaproteobacteria</taxon>
        <taxon>Hyphomicrobiales</taxon>
        <taxon>Aurantimonadaceae</taxon>
        <taxon>Aureimonas</taxon>
    </lineage>
</organism>
<dbReference type="SUPFAM" id="SSF56024">
    <property type="entry name" value="Phospholipase D/nuclease"/>
    <property type="match status" value="2"/>
</dbReference>
<evidence type="ECO:0000256" key="2">
    <source>
        <dbReference type="ARBA" id="ARBA00004236"/>
    </source>
</evidence>
<comment type="function">
    <text evidence="1">Could be a virulence factor.</text>
</comment>
<accession>A0ABY1I4E2</accession>
<evidence type="ECO:0000256" key="11">
    <source>
        <dbReference type="NCBIfam" id="TIGR04265"/>
    </source>
</evidence>
<dbReference type="EMBL" id="FQZC01000001">
    <property type="protein sequence ID" value="SHI55643.1"/>
    <property type="molecule type" value="Genomic_DNA"/>
</dbReference>
<dbReference type="InterPro" id="IPR025202">
    <property type="entry name" value="PLD-like_dom"/>
</dbReference>
<dbReference type="PANTHER" id="PTHR21248">
    <property type="entry name" value="CARDIOLIPIN SYNTHASE"/>
    <property type="match status" value="1"/>
</dbReference>
<feature type="domain" description="PLD phosphodiesterase" evidence="13">
    <location>
        <begin position="396"/>
        <end position="423"/>
    </location>
</feature>
<dbReference type="RefSeq" id="WP_073468975.1">
    <property type="nucleotide sequence ID" value="NZ_FQZC01000001.1"/>
</dbReference>
<evidence type="ECO:0000256" key="3">
    <source>
        <dbReference type="ARBA" id="ARBA00004613"/>
    </source>
</evidence>
<evidence type="ECO:0000313" key="14">
    <source>
        <dbReference type="EMBL" id="SHI55643.1"/>
    </source>
</evidence>
<evidence type="ECO:0000256" key="8">
    <source>
        <dbReference type="ARBA" id="ARBA00022737"/>
    </source>
</evidence>
<keyword evidence="4" id="KW-1003">Cell membrane</keyword>
<reference evidence="14 15" key="1">
    <citation type="submission" date="2016-11" db="EMBL/GenBank/DDBJ databases">
        <authorList>
            <person name="Varghese N."/>
            <person name="Submissions S."/>
        </authorList>
    </citation>
    <scope>NUCLEOTIDE SEQUENCE [LARGE SCALE GENOMIC DNA]</scope>
    <source>
        <strain evidence="14 15">DSM 21988</strain>
    </source>
</reference>
<feature type="domain" description="PLD phosphodiesterase" evidence="13">
    <location>
        <begin position="220"/>
        <end position="247"/>
    </location>
</feature>
<evidence type="ECO:0000256" key="6">
    <source>
        <dbReference type="ARBA" id="ARBA00022679"/>
    </source>
</evidence>
<dbReference type="SMART" id="SM00155">
    <property type="entry name" value="PLDc"/>
    <property type="match status" value="2"/>
</dbReference>
<dbReference type="CDD" id="cd09158">
    <property type="entry name" value="PLDc_EcCLS_like_2"/>
    <property type="match status" value="1"/>
</dbReference>
<evidence type="ECO:0000256" key="5">
    <source>
        <dbReference type="ARBA" id="ARBA00022525"/>
    </source>
</evidence>
<evidence type="ECO:0000313" key="15">
    <source>
        <dbReference type="Proteomes" id="UP000184290"/>
    </source>
</evidence>
<evidence type="ECO:0000259" key="13">
    <source>
        <dbReference type="PROSITE" id="PS50035"/>
    </source>
</evidence>
<keyword evidence="9 12" id="KW-1133">Transmembrane helix</keyword>
<comment type="caution">
    <text evidence="14">The sequence shown here is derived from an EMBL/GenBank/DDBJ whole genome shotgun (WGS) entry which is preliminary data.</text>
</comment>
<evidence type="ECO:0000256" key="10">
    <source>
        <dbReference type="ARBA" id="ARBA00023136"/>
    </source>
</evidence>
<evidence type="ECO:0000256" key="1">
    <source>
        <dbReference type="ARBA" id="ARBA00003145"/>
    </source>
</evidence>
<evidence type="ECO:0000256" key="9">
    <source>
        <dbReference type="ARBA" id="ARBA00022989"/>
    </source>
</evidence>
<keyword evidence="5" id="KW-0964">Secreted</keyword>
<sequence>MQLDAAFWTTWSVATGILNWGIIFGALIYIPFRRSPAAAQAWMILFFFLPIAALLIYLALGHAEHPRWRKDRLKRLPAVLSRALGDLTLEQRSGHEEALAPRYAMAARLVQRLGRQPCLPGNQIDLDADYNRVVDRIVADIDDAKNHVHMLFYILMMDEAGDKVLAALERAARRGVTCRLLIDAVGSSTDRRRIARRLDGSGVALRVILPLRFWNRATRADLRNHRKIVVVDGHVGWVGSQNMHRNEYEPNTFYREVMARVVGPVVLEMQAVFIGDWYLETEEDIGSPDLMPVTDFADAEGGALAQLLPTGPDYPGAQVDTLFTDLIHNARDRVVLATPYFIPNEPLLQAMRTAVAKGVTVSLFVTYTTNSVLIDHAQRSYYDDLLSAGVEVMLYRERFLHAKHLSIDEDIAIIGSANMDRRSFELNSEVTLLIYDADMVRRLRGIEQEYRASSERLDVESWEKRGFATQLGENIMRLISPLM</sequence>
<dbReference type="NCBIfam" id="TIGR04265">
    <property type="entry name" value="bac_cardiolipin"/>
    <property type="match status" value="1"/>
</dbReference>
<gene>
    <name evidence="14" type="ORF">SAMN02745911_0502</name>
</gene>
<feature type="transmembrane region" description="Helical" evidence="12">
    <location>
        <begin position="6"/>
        <end position="30"/>
    </location>
</feature>
<keyword evidence="15" id="KW-1185">Reference proteome</keyword>
<dbReference type="Pfam" id="PF13091">
    <property type="entry name" value="PLDc_2"/>
    <property type="match status" value="2"/>
</dbReference>
<feature type="transmembrane region" description="Helical" evidence="12">
    <location>
        <begin position="42"/>
        <end position="60"/>
    </location>
</feature>
<dbReference type="Proteomes" id="UP000184290">
    <property type="component" value="Unassembled WGS sequence"/>
</dbReference>
<comment type="subcellular location">
    <subcellularLocation>
        <location evidence="2">Cell membrane</location>
    </subcellularLocation>
    <subcellularLocation>
        <location evidence="3">Secreted</location>
    </subcellularLocation>
</comment>
<protein>
    <recommendedName>
        <fullName evidence="11">Cardiolipin synthase</fullName>
        <ecNumber evidence="11">2.7.8.-</ecNumber>
    </recommendedName>
</protein>
<keyword evidence="6" id="KW-0808">Transferase</keyword>
<dbReference type="PROSITE" id="PS50035">
    <property type="entry name" value="PLD"/>
    <property type="match status" value="2"/>
</dbReference>
<evidence type="ECO:0000256" key="4">
    <source>
        <dbReference type="ARBA" id="ARBA00022475"/>
    </source>
</evidence>
<dbReference type="PANTHER" id="PTHR21248:SF22">
    <property type="entry name" value="PHOSPHOLIPASE D"/>
    <property type="match status" value="1"/>
</dbReference>
<dbReference type="EC" id="2.7.8.-" evidence="11"/>
<proteinExistence type="predicted"/>
<keyword evidence="7 12" id="KW-0812">Transmembrane</keyword>